<evidence type="ECO:0000256" key="2">
    <source>
        <dbReference type="PIRSR" id="PIRSR006386-1"/>
    </source>
</evidence>
<proteinExistence type="inferred from homology"/>
<sequence>MFPIRFIRSYSTGRTREIIKFYYDFKSPYTYLALEPALQLEKDYPVQISFIPRSFHTQQSFGGNLIERNRLHVNKVQYLDLDCQRFAKERGLIIREPKHSFDSRLSLIAGLYADKHQFFHAFASRTFELFFKRQLNIENMDEIIKLLYETSRKDKTFEEFSQDFQNYFNSQGQQDYLNAQKEAEQDHVFDVPMFIIRDELFWGHDRISWAKNKLDSLKLRNN</sequence>
<dbReference type="InterPro" id="IPR036249">
    <property type="entry name" value="Thioredoxin-like_sf"/>
</dbReference>
<feature type="domain" description="DSBA-like thioredoxin" evidence="3">
    <location>
        <begin position="19"/>
        <end position="212"/>
    </location>
</feature>
<protein>
    <recommendedName>
        <fullName evidence="1">Glutathione S-transferase kappa</fullName>
        <ecNumber evidence="1">2.5.1.18</ecNumber>
    </recommendedName>
</protein>
<dbReference type="EMBL" id="CAJOBH010056101">
    <property type="protein sequence ID" value="CAF4402531.1"/>
    <property type="molecule type" value="Genomic_DNA"/>
</dbReference>
<dbReference type="PIRSF" id="PIRSF006386">
    <property type="entry name" value="HCCAis_GSTk"/>
    <property type="match status" value="1"/>
</dbReference>
<evidence type="ECO:0000259" key="3">
    <source>
        <dbReference type="Pfam" id="PF01323"/>
    </source>
</evidence>
<name>A0A814JH21_9BILA</name>
<dbReference type="Gene3D" id="3.40.30.10">
    <property type="entry name" value="Glutaredoxin"/>
    <property type="match status" value="1"/>
</dbReference>
<reference evidence="4" key="1">
    <citation type="submission" date="2021-02" db="EMBL/GenBank/DDBJ databases">
        <authorList>
            <person name="Nowell W R."/>
        </authorList>
    </citation>
    <scope>NUCLEOTIDE SEQUENCE</scope>
</reference>
<evidence type="ECO:0000313" key="6">
    <source>
        <dbReference type="Proteomes" id="UP000663855"/>
    </source>
</evidence>
<comment type="catalytic activity">
    <reaction evidence="1">
        <text>RX + glutathione = an S-substituted glutathione + a halide anion + H(+)</text>
        <dbReference type="Rhea" id="RHEA:16437"/>
        <dbReference type="ChEBI" id="CHEBI:15378"/>
        <dbReference type="ChEBI" id="CHEBI:16042"/>
        <dbReference type="ChEBI" id="CHEBI:17792"/>
        <dbReference type="ChEBI" id="CHEBI:57925"/>
        <dbReference type="ChEBI" id="CHEBI:90779"/>
        <dbReference type="EC" id="2.5.1.18"/>
    </reaction>
</comment>
<dbReference type="GO" id="GO:0004364">
    <property type="term" value="F:glutathione transferase activity"/>
    <property type="evidence" value="ECO:0007669"/>
    <property type="project" value="UniProtKB-UniRule"/>
</dbReference>
<dbReference type="InterPro" id="IPR014440">
    <property type="entry name" value="HCCAis_GSTk"/>
</dbReference>
<dbReference type="EMBL" id="CAJNOV010000755">
    <property type="protein sequence ID" value="CAF1037511.1"/>
    <property type="molecule type" value="Genomic_DNA"/>
</dbReference>
<evidence type="ECO:0000256" key="1">
    <source>
        <dbReference type="PIRNR" id="PIRNR006386"/>
    </source>
</evidence>
<dbReference type="AlphaFoldDB" id="A0A814JH21"/>
<dbReference type="GO" id="GO:0016491">
    <property type="term" value="F:oxidoreductase activity"/>
    <property type="evidence" value="ECO:0007669"/>
    <property type="project" value="InterPro"/>
</dbReference>
<dbReference type="InterPro" id="IPR001853">
    <property type="entry name" value="DSBA-like_thioredoxin_dom"/>
</dbReference>
<accession>A0A814JH21</accession>
<dbReference type="Pfam" id="PF01323">
    <property type="entry name" value="DSBA"/>
    <property type="match status" value="1"/>
</dbReference>
<organism evidence="4 6">
    <name type="scientific">Rotaria magnacalcarata</name>
    <dbReference type="NCBI Taxonomy" id="392030"/>
    <lineage>
        <taxon>Eukaryota</taxon>
        <taxon>Metazoa</taxon>
        <taxon>Spiralia</taxon>
        <taxon>Gnathifera</taxon>
        <taxon>Rotifera</taxon>
        <taxon>Eurotatoria</taxon>
        <taxon>Bdelloidea</taxon>
        <taxon>Philodinida</taxon>
        <taxon>Philodinidae</taxon>
        <taxon>Rotaria</taxon>
    </lineage>
</organism>
<comment type="similarity">
    <text evidence="1">Belongs to the GST superfamily. Kappa family.</text>
</comment>
<feature type="active site" description="Nucleophile" evidence="2">
    <location>
        <position position="27"/>
    </location>
</feature>
<gene>
    <name evidence="5" type="ORF">BYL167_LOCUS31614</name>
    <name evidence="4" type="ORF">CJN711_LOCUS4107</name>
</gene>
<dbReference type="EC" id="2.5.1.18" evidence="1"/>
<evidence type="ECO:0000313" key="4">
    <source>
        <dbReference type="EMBL" id="CAF1037511.1"/>
    </source>
</evidence>
<dbReference type="SUPFAM" id="SSF52833">
    <property type="entry name" value="Thioredoxin-like"/>
    <property type="match status" value="1"/>
</dbReference>
<evidence type="ECO:0000313" key="5">
    <source>
        <dbReference type="EMBL" id="CAF4402531.1"/>
    </source>
</evidence>
<comment type="caution">
    <text evidence="4">The sequence shown here is derived from an EMBL/GenBank/DDBJ whole genome shotgun (WGS) entry which is preliminary data.</text>
</comment>
<keyword evidence="1" id="KW-0808">Transferase</keyword>
<dbReference type="Proteomes" id="UP000681967">
    <property type="component" value="Unassembled WGS sequence"/>
</dbReference>
<dbReference type="Proteomes" id="UP000663855">
    <property type="component" value="Unassembled WGS sequence"/>
</dbReference>